<accession>A0ABQ4FE73</accession>
<feature type="compositionally biased region" description="Low complexity" evidence="1">
    <location>
        <begin position="39"/>
        <end position="55"/>
    </location>
</feature>
<feature type="compositionally biased region" description="Polar residues" evidence="1">
    <location>
        <begin position="1"/>
        <end position="13"/>
    </location>
</feature>
<dbReference type="Proteomes" id="UP000651728">
    <property type="component" value="Unassembled WGS sequence"/>
</dbReference>
<comment type="caution">
    <text evidence="2">The sequence shown here is derived from an EMBL/GenBank/DDBJ whole genome shotgun (WGS) entry which is preliminary data.</text>
</comment>
<evidence type="ECO:0000256" key="1">
    <source>
        <dbReference type="SAM" id="MobiDB-lite"/>
    </source>
</evidence>
<name>A0ABQ4FE73_9ACTN</name>
<keyword evidence="3" id="KW-1185">Reference proteome</keyword>
<organism evidence="2 3">
    <name type="scientific">Microbispora amethystogenes</name>
    <dbReference type="NCBI Taxonomy" id="1427754"/>
    <lineage>
        <taxon>Bacteria</taxon>
        <taxon>Bacillati</taxon>
        <taxon>Actinomycetota</taxon>
        <taxon>Actinomycetes</taxon>
        <taxon>Streptosporangiales</taxon>
        <taxon>Streptosporangiaceae</taxon>
        <taxon>Microbispora</taxon>
    </lineage>
</organism>
<dbReference type="EMBL" id="BOOB01000021">
    <property type="protein sequence ID" value="GIH33112.1"/>
    <property type="molecule type" value="Genomic_DNA"/>
</dbReference>
<protein>
    <submittedName>
        <fullName evidence="2">Uncharacterized protein</fullName>
    </submittedName>
</protein>
<reference evidence="2 3" key="1">
    <citation type="submission" date="2021-01" db="EMBL/GenBank/DDBJ databases">
        <title>Whole genome shotgun sequence of Microbispora amethystogenes NBRC 101907.</title>
        <authorList>
            <person name="Komaki H."/>
            <person name="Tamura T."/>
        </authorList>
    </citation>
    <scope>NUCLEOTIDE SEQUENCE [LARGE SCALE GENOMIC DNA]</scope>
    <source>
        <strain evidence="2 3">NBRC 101907</strain>
    </source>
</reference>
<proteinExistence type="predicted"/>
<evidence type="ECO:0000313" key="2">
    <source>
        <dbReference type="EMBL" id="GIH33112.1"/>
    </source>
</evidence>
<evidence type="ECO:0000313" key="3">
    <source>
        <dbReference type="Proteomes" id="UP000651728"/>
    </source>
</evidence>
<feature type="region of interest" description="Disordered" evidence="1">
    <location>
        <begin position="36"/>
        <end position="55"/>
    </location>
</feature>
<gene>
    <name evidence="2" type="ORF">Mam01_32760</name>
</gene>
<feature type="region of interest" description="Disordered" evidence="1">
    <location>
        <begin position="1"/>
        <end position="26"/>
    </location>
</feature>
<sequence length="99" mass="10837">MAIFEKTQSTCRNTAGRAPSRFGRKGAPLACDRALPNLPRRAPSAADAAPRASAGRAHLTEHLIRLDLRLTVYTGETSEERPKCDLRARENANIRGNPE</sequence>